<evidence type="ECO:0000259" key="8">
    <source>
        <dbReference type="PROSITE" id="PS50109"/>
    </source>
</evidence>
<feature type="domain" description="Histidine kinase" evidence="8">
    <location>
        <begin position="197"/>
        <end position="431"/>
    </location>
</feature>
<dbReference type="Gene3D" id="1.10.287.130">
    <property type="match status" value="1"/>
</dbReference>
<dbReference type="SUPFAM" id="SSF55785">
    <property type="entry name" value="PYP-like sensor domain (PAS domain)"/>
    <property type="match status" value="1"/>
</dbReference>
<dbReference type="RefSeq" id="WP_190941519.1">
    <property type="nucleotide sequence ID" value="NZ_JACJSI010000026.1"/>
</dbReference>
<dbReference type="EC" id="2.7.13.3" evidence="2"/>
<evidence type="ECO:0000313" key="9">
    <source>
        <dbReference type="EMBL" id="MBD2530863.1"/>
    </source>
</evidence>
<evidence type="ECO:0000256" key="4">
    <source>
        <dbReference type="ARBA" id="ARBA00022679"/>
    </source>
</evidence>
<comment type="catalytic activity">
    <reaction evidence="1">
        <text>ATP + protein L-histidine = ADP + protein N-phospho-L-histidine.</text>
        <dbReference type="EC" id="2.7.13.3"/>
    </reaction>
</comment>
<dbReference type="Gene3D" id="3.30.565.10">
    <property type="entry name" value="Histidine kinase-like ATPase, C-terminal domain"/>
    <property type="match status" value="1"/>
</dbReference>
<dbReference type="SMART" id="SM00387">
    <property type="entry name" value="HATPase_c"/>
    <property type="match status" value="1"/>
</dbReference>
<dbReference type="InterPro" id="IPR050351">
    <property type="entry name" value="BphY/WalK/GraS-like"/>
</dbReference>
<comment type="caution">
    <text evidence="9">The sequence shown here is derived from an EMBL/GenBank/DDBJ whole genome shotgun (WGS) entry which is preliminary data.</text>
</comment>
<dbReference type="InterPro" id="IPR004358">
    <property type="entry name" value="Sig_transdc_His_kin-like_C"/>
</dbReference>
<keyword evidence="3" id="KW-0597">Phosphoprotein</keyword>
<dbReference type="SUPFAM" id="SSF55874">
    <property type="entry name" value="ATPase domain of HSP90 chaperone/DNA topoisomerase II/histidine kinase"/>
    <property type="match status" value="1"/>
</dbReference>
<keyword evidence="10" id="KW-1185">Reference proteome</keyword>
<evidence type="ECO:0000256" key="5">
    <source>
        <dbReference type="ARBA" id="ARBA00022777"/>
    </source>
</evidence>
<proteinExistence type="predicted"/>
<evidence type="ECO:0000256" key="6">
    <source>
        <dbReference type="ARBA" id="ARBA00023012"/>
    </source>
</evidence>
<feature type="coiled-coil region" evidence="7">
    <location>
        <begin position="47"/>
        <end position="74"/>
    </location>
</feature>
<dbReference type="PROSITE" id="PS50109">
    <property type="entry name" value="HIS_KIN"/>
    <property type="match status" value="1"/>
</dbReference>
<dbReference type="GO" id="GO:0016301">
    <property type="term" value="F:kinase activity"/>
    <property type="evidence" value="ECO:0007669"/>
    <property type="project" value="UniProtKB-KW"/>
</dbReference>
<keyword evidence="4" id="KW-0808">Transferase</keyword>
<dbReference type="PRINTS" id="PR00344">
    <property type="entry name" value="BCTRLSENSOR"/>
</dbReference>
<dbReference type="SMART" id="SM00388">
    <property type="entry name" value="HisKA"/>
    <property type="match status" value="1"/>
</dbReference>
<sequence length="440" mass="50173">MLLLGFFLGLAVGIGFWVWQQVQLNRYLGRLLRPLTSHSYKMGLLLIPGLRQEIAMVKQQRQDLQQSLQTYQDLLDFAPVGYLQVDEENQLLWCNRQAQEILYLQRWQPEQVRLLLELVRSYELDHLIEQTRDLQKPQRGEWIFHPSCDDAAEIATIKSLALRASSLPLPNGQVGVFLENRQPLLDINQVRDRSFSDLAHELRTPLTSIRLVVETLQNRLEPPLNRWVNRLMQEVDRLISLVQSWLELTQMEANPNIQLQAKAVELRSLITSVWETLEPLAQRQHLSFSYSGPENIWIKADRARIYQVFLNLLDNSIKYSPPSTSIHVEAKILSIKDNNDAASPMLEINLIDSGAGFSEADLPHVFERFYRGDKARTHSSQDSNSIGAIVGNGLGLAIVEQILIAHGGSIKAMNHPETGGAWMQLQFPEVMANSLSQDYS</sequence>
<dbReference type="PANTHER" id="PTHR45453:SF1">
    <property type="entry name" value="PHOSPHATE REGULON SENSOR PROTEIN PHOR"/>
    <property type="match status" value="1"/>
</dbReference>
<keyword evidence="5 9" id="KW-0418">Kinase</keyword>
<dbReference type="InterPro" id="IPR035965">
    <property type="entry name" value="PAS-like_dom_sf"/>
</dbReference>
<evidence type="ECO:0000313" key="10">
    <source>
        <dbReference type="Proteomes" id="UP000623440"/>
    </source>
</evidence>
<dbReference type="Pfam" id="PF02518">
    <property type="entry name" value="HATPase_c"/>
    <property type="match status" value="1"/>
</dbReference>
<protein>
    <recommendedName>
        <fullName evidence="2">histidine kinase</fullName>
        <ecNumber evidence="2">2.7.13.3</ecNumber>
    </recommendedName>
</protein>
<evidence type="ECO:0000256" key="7">
    <source>
        <dbReference type="SAM" id="Coils"/>
    </source>
</evidence>
<dbReference type="InterPro" id="IPR003661">
    <property type="entry name" value="HisK_dim/P_dom"/>
</dbReference>
<dbReference type="PANTHER" id="PTHR45453">
    <property type="entry name" value="PHOSPHATE REGULON SENSOR PROTEIN PHOR"/>
    <property type="match status" value="1"/>
</dbReference>
<dbReference type="InterPro" id="IPR036097">
    <property type="entry name" value="HisK_dim/P_sf"/>
</dbReference>
<dbReference type="Proteomes" id="UP000623440">
    <property type="component" value="Unassembled WGS sequence"/>
</dbReference>
<accession>A0ABR8DR77</accession>
<dbReference type="InterPro" id="IPR003594">
    <property type="entry name" value="HATPase_dom"/>
</dbReference>
<keyword evidence="6" id="KW-0902">Two-component regulatory system</keyword>
<dbReference type="InterPro" id="IPR005467">
    <property type="entry name" value="His_kinase_dom"/>
</dbReference>
<evidence type="ECO:0000256" key="2">
    <source>
        <dbReference type="ARBA" id="ARBA00012438"/>
    </source>
</evidence>
<organism evidence="9 10">
    <name type="scientific">Nostoc flagelliforme FACHB-838</name>
    <dbReference type="NCBI Taxonomy" id="2692904"/>
    <lineage>
        <taxon>Bacteria</taxon>
        <taxon>Bacillati</taxon>
        <taxon>Cyanobacteriota</taxon>
        <taxon>Cyanophyceae</taxon>
        <taxon>Nostocales</taxon>
        <taxon>Nostocaceae</taxon>
        <taxon>Nostoc</taxon>
    </lineage>
</organism>
<dbReference type="EMBL" id="JACJSI010000026">
    <property type="protein sequence ID" value="MBD2530863.1"/>
    <property type="molecule type" value="Genomic_DNA"/>
</dbReference>
<dbReference type="InterPro" id="IPR036890">
    <property type="entry name" value="HATPase_C_sf"/>
</dbReference>
<dbReference type="CDD" id="cd00082">
    <property type="entry name" value="HisKA"/>
    <property type="match status" value="1"/>
</dbReference>
<dbReference type="Pfam" id="PF00512">
    <property type="entry name" value="HisKA"/>
    <property type="match status" value="1"/>
</dbReference>
<gene>
    <name evidence="9" type="ORF">H6G97_15265</name>
</gene>
<dbReference type="CDD" id="cd00075">
    <property type="entry name" value="HATPase"/>
    <property type="match status" value="1"/>
</dbReference>
<name>A0ABR8DR77_9NOSO</name>
<dbReference type="SUPFAM" id="SSF47384">
    <property type="entry name" value="Homodimeric domain of signal transducing histidine kinase"/>
    <property type="match status" value="1"/>
</dbReference>
<dbReference type="Gene3D" id="3.30.450.20">
    <property type="entry name" value="PAS domain"/>
    <property type="match status" value="1"/>
</dbReference>
<reference evidence="9 10" key="1">
    <citation type="journal article" date="2020" name="ISME J.">
        <title>Comparative genomics reveals insights into cyanobacterial evolution and habitat adaptation.</title>
        <authorList>
            <person name="Chen M.Y."/>
            <person name="Teng W.K."/>
            <person name="Zhao L."/>
            <person name="Hu C.X."/>
            <person name="Zhou Y.K."/>
            <person name="Han B.P."/>
            <person name="Song L.R."/>
            <person name="Shu W.S."/>
        </authorList>
    </citation>
    <scope>NUCLEOTIDE SEQUENCE [LARGE SCALE GENOMIC DNA]</scope>
    <source>
        <strain evidence="9 10">FACHB-838</strain>
    </source>
</reference>
<evidence type="ECO:0000256" key="3">
    <source>
        <dbReference type="ARBA" id="ARBA00022553"/>
    </source>
</evidence>
<keyword evidence="7" id="KW-0175">Coiled coil</keyword>
<evidence type="ECO:0000256" key="1">
    <source>
        <dbReference type="ARBA" id="ARBA00000085"/>
    </source>
</evidence>